<keyword evidence="4" id="KW-1185">Reference proteome</keyword>
<organism evidence="3 4">
    <name type="scientific">Saccharothrix saharensis</name>
    <dbReference type="NCBI Taxonomy" id="571190"/>
    <lineage>
        <taxon>Bacteria</taxon>
        <taxon>Bacillati</taxon>
        <taxon>Actinomycetota</taxon>
        <taxon>Actinomycetes</taxon>
        <taxon>Pseudonocardiales</taxon>
        <taxon>Pseudonocardiaceae</taxon>
        <taxon>Saccharothrix</taxon>
    </lineage>
</organism>
<dbReference type="AlphaFoldDB" id="A0A543JDH4"/>
<protein>
    <recommendedName>
        <fullName evidence="2">Sulfatase N-terminal domain-containing protein</fullName>
    </recommendedName>
</protein>
<comment type="caution">
    <text evidence="3">The sequence shown here is derived from an EMBL/GenBank/DDBJ whole genome shotgun (WGS) entry which is preliminary data.</text>
</comment>
<dbReference type="SUPFAM" id="SSF53649">
    <property type="entry name" value="Alkaline phosphatase-like"/>
    <property type="match status" value="1"/>
</dbReference>
<proteinExistence type="predicted"/>
<feature type="transmembrane region" description="Helical" evidence="1">
    <location>
        <begin position="65"/>
        <end position="90"/>
    </location>
</feature>
<keyword evidence="1" id="KW-0472">Membrane</keyword>
<dbReference type="OrthoDB" id="1376015at2"/>
<dbReference type="RefSeq" id="WP_141978869.1">
    <property type="nucleotide sequence ID" value="NZ_VFPP01000001.1"/>
</dbReference>
<feature type="transmembrane region" description="Helical" evidence="1">
    <location>
        <begin position="154"/>
        <end position="176"/>
    </location>
</feature>
<keyword evidence="1" id="KW-0812">Transmembrane</keyword>
<keyword evidence="1" id="KW-1133">Transmembrane helix</keyword>
<dbReference type="Gene3D" id="3.40.720.10">
    <property type="entry name" value="Alkaline Phosphatase, subunit A"/>
    <property type="match status" value="1"/>
</dbReference>
<dbReference type="InterPro" id="IPR000917">
    <property type="entry name" value="Sulfatase_N"/>
</dbReference>
<evidence type="ECO:0000256" key="1">
    <source>
        <dbReference type="SAM" id="Phobius"/>
    </source>
</evidence>
<evidence type="ECO:0000313" key="4">
    <source>
        <dbReference type="Proteomes" id="UP000316628"/>
    </source>
</evidence>
<accession>A0A543JDH4</accession>
<feature type="domain" description="Sulfatase N-terminal" evidence="2">
    <location>
        <begin position="276"/>
        <end position="463"/>
    </location>
</feature>
<reference evidence="3 4" key="1">
    <citation type="submission" date="2019-06" db="EMBL/GenBank/DDBJ databases">
        <title>Sequencing the genomes of 1000 actinobacteria strains.</title>
        <authorList>
            <person name="Klenk H.-P."/>
        </authorList>
    </citation>
    <scope>NUCLEOTIDE SEQUENCE [LARGE SCALE GENOMIC DNA]</scope>
    <source>
        <strain evidence="3 4">DSM 45456</strain>
    </source>
</reference>
<dbReference type="EMBL" id="VFPP01000001">
    <property type="protein sequence ID" value="TQM80824.1"/>
    <property type="molecule type" value="Genomic_DNA"/>
</dbReference>
<dbReference type="Proteomes" id="UP000316628">
    <property type="component" value="Unassembled WGS sequence"/>
</dbReference>
<gene>
    <name evidence="3" type="ORF">FHX81_3172</name>
</gene>
<dbReference type="Pfam" id="PF00884">
    <property type="entry name" value="Sulfatase"/>
    <property type="match status" value="1"/>
</dbReference>
<evidence type="ECO:0000313" key="3">
    <source>
        <dbReference type="EMBL" id="TQM80824.1"/>
    </source>
</evidence>
<feature type="transmembrane region" description="Helical" evidence="1">
    <location>
        <begin position="35"/>
        <end position="53"/>
    </location>
</feature>
<dbReference type="InterPro" id="IPR017850">
    <property type="entry name" value="Alkaline_phosphatase_core_sf"/>
</dbReference>
<sequence>MTEHLARRAATTLAALLVLSALLLPSDVDSLTPTTFLRLPVEALLGVVLVLVLPERARRTAAPAAGALLGLLLVLKVLDIGFDAVLYRPFDLVLDWPLLEPAVDYVDVTAGRFAAVAAVLATVLLASALVVLTARSAARLGTVVARHRRVATRVVAVLAVVWTTLPISSHGTAAFVHDQALRVGASLRDRHDFAAESATDPFAASDELLGGLRGKDVVIAFVESYGRSAVEHPDIAPRVTAALDAGTGRLAAAGYGSRSAFLTSPTAGGGSWLAQATLLSGLWVDNQQRYRTLLAGDRLTLGGAFRRAGWRSVGVMPGITKAWPEGDFFDYDRIYAFDDLDYRGPRFGYATTPDEFTLSRFQQFERADAHTPVMAAIPLLSSHAPWSPAPTAVGWDDLGDGSVYHSMTSGEAPAEAVFGREPTLVRADYARTVEYSVNTLVSYVETYGDDDLVLVFLGDHQPAPFVTGPDAGRDVPITVVSRDRTVLDHATGWGWTDGLRPGPQAPVRPMNTFRDQFLTTFGQTSP</sequence>
<evidence type="ECO:0000259" key="2">
    <source>
        <dbReference type="Pfam" id="PF00884"/>
    </source>
</evidence>
<feature type="transmembrane region" description="Helical" evidence="1">
    <location>
        <begin position="110"/>
        <end position="133"/>
    </location>
</feature>
<name>A0A543JDH4_9PSEU</name>